<dbReference type="Gene3D" id="2.60.120.430">
    <property type="entry name" value="Galactose-binding lectin"/>
    <property type="match status" value="1"/>
</dbReference>
<gene>
    <name evidence="1" type="ORF">ACFSQJ_03285</name>
</gene>
<dbReference type="Proteomes" id="UP001597526">
    <property type="component" value="Unassembled WGS sequence"/>
</dbReference>
<dbReference type="SUPFAM" id="SSF49785">
    <property type="entry name" value="Galactose-binding domain-like"/>
    <property type="match status" value="1"/>
</dbReference>
<name>A0ABW5MUT1_9FLAO</name>
<accession>A0ABW5MUT1</accession>
<keyword evidence="1" id="KW-0378">Hydrolase</keyword>
<protein>
    <submittedName>
        <fullName evidence="1">Glycosyl hydrolase family 16</fullName>
    </submittedName>
</protein>
<dbReference type="InterPro" id="IPR008964">
    <property type="entry name" value="Invasin/intimin_cell_adhesion"/>
</dbReference>
<dbReference type="InterPro" id="IPR008979">
    <property type="entry name" value="Galactose-bd-like_sf"/>
</dbReference>
<dbReference type="Gene3D" id="2.60.40.1080">
    <property type="match status" value="1"/>
</dbReference>
<dbReference type="SUPFAM" id="SSF49373">
    <property type="entry name" value="Invasin/intimin cell-adhesion fragments"/>
    <property type="match status" value="1"/>
</dbReference>
<dbReference type="EMBL" id="JBHULB010000006">
    <property type="protein sequence ID" value="MFD2585938.1"/>
    <property type="molecule type" value="Genomic_DNA"/>
</dbReference>
<organism evidence="1 2">
    <name type="scientific">Croceitalea marina</name>
    <dbReference type="NCBI Taxonomy" id="1775166"/>
    <lineage>
        <taxon>Bacteria</taxon>
        <taxon>Pseudomonadati</taxon>
        <taxon>Bacteroidota</taxon>
        <taxon>Flavobacteriia</taxon>
        <taxon>Flavobacteriales</taxon>
        <taxon>Flavobacteriaceae</taxon>
        <taxon>Croceitalea</taxon>
    </lineage>
</organism>
<comment type="caution">
    <text evidence="1">The sequence shown here is derived from an EMBL/GenBank/DDBJ whole genome shotgun (WGS) entry which is preliminary data.</text>
</comment>
<evidence type="ECO:0000313" key="2">
    <source>
        <dbReference type="Proteomes" id="UP001597526"/>
    </source>
</evidence>
<reference evidence="2" key="1">
    <citation type="journal article" date="2019" name="Int. J. Syst. Evol. Microbiol.">
        <title>The Global Catalogue of Microorganisms (GCM) 10K type strain sequencing project: providing services to taxonomists for standard genome sequencing and annotation.</title>
        <authorList>
            <consortium name="The Broad Institute Genomics Platform"/>
            <consortium name="The Broad Institute Genome Sequencing Center for Infectious Disease"/>
            <person name="Wu L."/>
            <person name="Ma J."/>
        </authorList>
    </citation>
    <scope>NUCLEOTIDE SEQUENCE [LARGE SCALE GENOMIC DNA]</scope>
    <source>
        <strain evidence="2">KCTC 52368</strain>
    </source>
</reference>
<sequence>MENKKYINLRFIILLSLGISIFSGCERGLSDDVEFAEFPSNGDVFLDAFSSGLDYFPFVDAGADPEAFSVETEEVFEGDAAMRFDVPSFGNGFVGATFNTTAKRNLSEFDALTFYAKASKAASIDAIGFGISGETGNQFQVTLNGLQVSTRWQKYVIPIPDASKLIAETGLFWLAEGASFEGDEGGYSLFFDEIQFENLGTIAQPSPAIFDGQNAVENTFTGSSLAVSGLTQTFNLESGVNQTVTVAPSYFDFTSSNTDVAIVNERGEISVVGEGTAEISAILANVAASGSLEVISGGGLQAAPTPTLPQANVSSIFSDAYVNATESNFTPGFGGSTTETTTTSANGDAVLSYVNNNFTGIIFDNTVDGSARTFLHVDVFAQEANIEVGLQIRDVGANQTIESDNNGFPIADDVDFRFTLNNLTVGEWTSFDIPLSGDIANQKNNLGAIILVGGPNFLLDNIYFFNE</sequence>
<proteinExistence type="predicted"/>
<dbReference type="PROSITE" id="PS51257">
    <property type="entry name" value="PROKAR_LIPOPROTEIN"/>
    <property type="match status" value="1"/>
</dbReference>
<keyword evidence="2" id="KW-1185">Reference proteome</keyword>
<dbReference type="RefSeq" id="WP_377765510.1">
    <property type="nucleotide sequence ID" value="NZ_JBHULB010000006.1"/>
</dbReference>
<dbReference type="GO" id="GO:0016787">
    <property type="term" value="F:hydrolase activity"/>
    <property type="evidence" value="ECO:0007669"/>
    <property type="project" value="UniProtKB-KW"/>
</dbReference>
<evidence type="ECO:0000313" key="1">
    <source>
        <dbReference type="EMBL" id="MFD2585938.1"/>
    </source>
</evidence>